<dbReference type="AlphaFoldDB" id="A0AAN6GZW6"/>
<keyword evidence="4" id="KW-1185">Reference proteome</keyword>
<keyword evidence="2" id="KW-0812">Transmembrane</keyword>
<dbReference type="InterPro" id="IPR018624">
    <property type="entry name" value="Sec66"/>
</dbReference>
<feature type="compositionally biased region" description="Polar residues" evidence="1">
    <location>
        <begin position="199"/>
        <end position="217"/>
    </location>
</feature>
<feature type="transmembrane region" description="Helical" evidence="2">
    <location>
        <begin position="6"/>
        <end position="26"/>
    </location>
</feature>
<evidence type="ECO:0000313" key="4">
    <source>
        <dbReference type="Proteomes" id="UP001176517"/>
    </source>
</evidence>
<dbReference type="GO" id="GO:0031204">
    <property type="term" value="P:post-translational protein targeting to membrane, translocation"/>
    <property type="evidence" value="ECO:0007669"/>
    <property type="project" value="InterPro"/>
</dbReference>
<dbReference type="GO" id="GO:0031207">
    <property type="term" value="C:Sec62/Sec63 complex"/>
    <property type="evidence" value="ECO:0007669"/>
    <property type="project" value="InterPro"/>
</dbReference>
<dbReference type="PANTHER" id="PTHR28229:SF1">
    <property type="entry name" value="TRANSLOCATION PROTEIN SEC66"/>
    <property type="match status" value="1"/>
</dbReference>
<gene>
    <name evidence="3" type="primary">sec66</name>
    <name evidence="3" type="ORF">OC846_000960</name>
</gene>
<dbReference type="Pfam" id="PF09802">
    <property type="entry name" value="Sec66"/>
    <property type="match status" value="1"/>
</dbReference>
<feature type="region of interest" description="Disordered" evidence="1">
    <location>
        <begin position="199"/>
        <end position="270"/>
    </location>
</feature>
<dbReference type="EMBL" id="JAPDMZ010000011">
    <property type="protein sequence ID" value="KAK0556771.1"/>
    <property type="molecule type" value="Genomic_DNA"/>
</dbReference>
<protein>
    <submittedName>
        <fullName evidence="3">Translocation protein S66</fullName>
    </submittedName>
</protein>
<feature type="compositionally biased region" description="Low complexity" evidence="1">
    <location>
        <begin position="245"/>
        <end position="262"/>
    </location>
</feature>
<sequence length="270" mass="29480">MVVSIFAPVAYIATLIIGLLLFSRVYRKRKAAEFAKQHTPWFDGHPERDVYQTLVAAQNPQIPEEVMKAALLSRAMTDVRRIIRMRDDKQALAVLAQKGSIGDQTMSHFALAEKELEAEILDVVSEANTYREGWGQIIFPTASEMVAHLKHKEVYYGIQAQRQAETEALEKAGKPIPKPTIELPPLVTPPGTTIQVQAQNAGGQHSITSMNINQGSSEGAVEGDGFADNGEPQTPSKKNAKKQAVKPSPSPAAKANKLAATVADEEEEEE</sequence>
<comment type="caution">
    <text evidence="3">The sequence shown here is derived from an EMBL/GenBank/DDBJ whole genome shotgun (WGS) entry which is preliminary data.</text>
</comment>
<dbReference type="PANTHER" id="PTHR28229">
    <property type="entry name" value="TRANSLOCATION PROTEIN SEC66"/>
    <property type="match status" value="1"/>
</dbReference>
<keyword evidence="2" id="KW-0472">Membrane</keyword>
<organism evidence="3 4">
    <name type="scientific">Tilletia horrida</name>
    <dbReference type="NCBI Taxonomy" id="155126"/>
    <lineage>
        <taxon>Eukaryota</taxon>
        <taxon>Fungi</taxon>
        <taxon>Dikarya</taxon>
        <taxon>Basidiomycota</taxon>
        <taxon>Ustilaginomycotina</taxon>
        <taxon>Exobasidiomycetes</taxon>
        <taxon>Tilletiales</taxon>
        <taxon>Tilletiaceae</taxon>
        <taxon>Tilletia</taxon>
    </lineage>
</organism>
<evidence type="ECO:0000256" key="1">
    <source>
        <dbReference type="SAM" id="MobiDB-lite"/>
    </source>
</evidence>
<dbReference type="Proteomes" id="UP001176517">
    <property type="component" value="Unassembled WGS sequence"/>
</dbReference>
<reference evidence="3" key="1">
    <citation type="journal article" date="2023" name="PhytoFront">
        <title>Draft Genome Resources of Seven Strains of Tilletia horrida, Causal Agent of Kernel Smut of Rice.</title>
        <authorList>
            <person name="Khanal S."/>
            <person name="Antony Babu S."/>
            <person name="Zhou X.G."/>
        </authorList>
    </citation>
    <scope>NUCLEOTIDE SEQUENCE</scope>
    <source>
        <strain evidence="3">TX6</strain>
    </source>
</reference>
<evidence type="ECO:0000313" key="3">
    <source>
        <dbReference type="EMBL" id="KAK0556771.1"/>
    </source>
</evidence>
<keyword evidence="2" id="KW-1133">Transmembrane helix</keyword>
<accession>A0AAN6GZW6</accession>
<proteinExistence type="predicted"/>
<name>A0AAN6GZW6_9BASI</name>
<evidence type="ECO:0000256" key="2">
    <source>
        <dbReference type="SAM" id="Phobius"/>
    </source>
</evidence>